<dbReference type="PANTHER" id="PTHR11475">
    <property type="entry name" value="OXIDASE/PEROXIDASE"/>
    <property type="match status" value="1"/>
</dbReference>
<dbReference type="GO" id="GO:0006979">
    <property type="term" value="P:response to oxidative stress"/>
    <property type="evidence" value="ECO:0007669"/>
    <property type="project" value="InterPro"/>
</dbReference>
<proteinExistence type="predicted"/>
<keyword evidence="4" id="KW-0560">Oxidoreductase</keyword>
<dbReference type="Pfam" id="PF03098">
    <property type="entry name" value="An_peroxidase"/>
    <property type="match status" value="1"/>
</dbReference>
<dbReference type="CDD" id="cd09819">
    <property type="entry name" value="An_peroxidase_bacterial_1"/>
    <property type="match status" value="1"/>
</dbReference>
<evidence type="ECO:0000256" key="2">
    <source>
        <dbReference type="ARBA" id="ARBA00022525"/>
    </source>
</evidence>
<comment type="caution">
    <text evidence="4">The sequence shown here is derived from an EMBL/GenBank/DDBJ whole genome shotgun (WGS) entry which is preliminary data.</text>
</comment>
<organism evidence="4">
    <name type="scientific">Symploca sp. SIO1C4</name>
    <dbReference type="NCBI Taxonomy" id="2607765"/>
    <lineage>
        <taxon>Bacteria</taxon>
        <taxon>Bacillati</taxon>
        <taxon>Cyanobacteriota</taxon>
        <taxon>Cyanophyceae</taxon>
        <taxon>Coleofasciculales</taxon>
        <taxon>Coleofasciculaceae</taxon>
        <taxon>Symploca</taxon>
    </lineage>
</organism>
<dbReference type="GO" id="GO:0004601">
    <property type="term" value="F:peroxidase activity"/>
    <property type="evidence" value="ECO:0007669"/>
    <property type="project" value="UniProtKB-KW"/>
</dbReference>
<evidence type="ECO:0000313" key="4">
    <source>
        <dbReference type="EMBL" id="NER31892.1"/>
    </source>
</evidence>
<dbReference type="Gene3D" id="1.10.640.10">
    <property type="entry name" value="Haem peroxidase domain superfamily, animal type"/>
    <property type="match status" value="1"/>
</dbReference>
<reference evidence="4" key="1">
    <citation type="submission" date="2019-11" db="EMBL/GenBank/DDBJ databases">
        <title>Genomic insights into an expanded diversity of filamentous marine cyanobacteria reveals the extraordinary biosynthetic potential of Moorea and Okeania.</title>
        <authorList>
            <person name="Ferreira Leao T."/>
            <person name="Wang M."/>
            <person name="Moss N."/>
            <person name="Da Silva R."/>
            <person name="Sanders J."/>
            <person name="Nurk S."/>
            <person name="Gurevich A."/>
            <person name="Humphrey G."/>
            <person name="Reher R."/>
            <person name="Zhu Q."/>
            <person name="Belda-Ferre P."/>
            <person name="Glukhov E."/>
            <person name="Rex R."/>
            <person name="Dorrestein P.C."/>
            <person name="Knight R."/>
            <person name="Pevzner P."/>
            <person name="Gerwick W.H."/>
            <person name="Gerwick L."/>
        </authorList>
    </citation>
    <scope>NUCLEOTIDE SEQUENCE</scope>
    <source>
        <strain evidence="4">SIO1C4</strain>
    </source>
</reference>
<comment type="subcellular location">
    <subcellularLocation>
        <location evidence="1">Secreted</location>
    </subcellularLocation>
</comment>
<keyword evidence="4" id="KW-0575">Peroxidase</keyword>
<dbReference type="GO" id="GO:0020037">
    <property type="term" value="F:heme binding"/>
    <property type="evidence" value="ECO:0007669"/>
    <property type="project" value="InterPro"/>
</dbReference>
<dbReference type="InterPro" id="IPR019791">
    <property type="entry name" value="Haem_peroxidase_animal"/>
</dbReference>
<accession>A0A6B3NNG9</accession>
<feature type="non-terminal residue" evidence="4">
    <location>
        <position position="1"/>
    </location>
</feature>
<dbReference type="SUPFAM" id="SSF48113">
    <property type="entry name" value="Heme-dependent peroxidases"/>
    <property type="match status" value="1"/>
</dbReference>
<dbReference type="PROSITE" id="PS50292">
    <property type="entry name" value="PEROXIDASE_3"/>
    <property type="match status" value="1"/>
</dbReference>
<keyword evidence="3" id="KW-0325">Glycoprotein</keyword>
<evidence type="ECO:0000256" key="3">
    <source>
        <dbReference type="ARBA" id="ARBA00023180"/>
    </source>
</evidence>
<dbReference type="InterPro" id="IPR010255">
    <property type="entry name" value="Haem_peroxidase_sf"/>
</dbReference>
<gene>
    <name evidence="4" type="ORF">F6J89_30880</name>
</gene>
<dbReference type="EMBL" id="JAAHFQ010000976">
    <property type="protein sequence ID" value="NER31892.1"/>
    <property type="molecule type" value="Genomic_DNA"/>
</dbReference>
<evidence type="ECO:0000256" key="1">
    <source>
        <dbReference type="ARBA" id="ARBA00004613"/>
    </source>
</evidence>
<dbReference type="AlphaFoldDB" id="A0A6B3NNG9"/>
<dbReference type="PANTHER" id="PTHR11475:SF4">
    <property type="entry name" value="CHORION PEROXIDASE"/>
    <property type="match status" value="1"/>
</dbReference>
<protein>
    <submittedName>
        <fullName evidence="4">Peroxidase</fullName>
    </submittedName>
</protein>
<keyword evidence="2" id="KW-0964">Secreted</keyword>
<name>A0A6B3NNG9_9CYAN</name>
<dbReference type="InterPro" id="IPR037120">
    <property type="entry name" value="Haem_peroxidase_sf_animal"/>
</dbReference>
<sequence length="332" mass="37283">ASPYLYDKNNLGKLLIGNDKNPHDLPRNSQEIALIGDPRNDENLIISQLHLAFIKFHNRVVDEVKARGFGGEAVFPEAQRLVRWHYQWIVLNEYLPLIVGQAVVDDILNNGRKFFSWQKQPFIPVEFSVAAFRLGHTQVRNRFRVNDAPESEKQLFELRVSGAVPPAQVVDWKKFFQFDSCQPPQFSKKLDAKIASVLLDLPVPIVGEDDPRRSLAIRNLFRGKSFSLPSGQAVAKAMGIKPLSDEQLGLKELGYKEEAPLWFYILKEGEVQTGGETLGEVGGRLVAEVLIGLLEGDFMSYLKIDPCWVPCLPSTKPGEFKMADLLNLAAVC</sequence>
<dbReference type="GO" id="GO:0005576">
    <property type="term" value="C:extracellular region"/>
    <property type="evidence" value="ECO:0007669"/>
    <property type="project" value="UniProtKB-SubCell"/>
</dbReference>